<dbReference type="PANTHER" id="PTHR23054:SF15">
    <property type="entry name" value="OS08G0515700 PROTEIN"/>
    <property type="match status" value="1"/>
</dbReference>
<organism evidence="3 4">
    <name type="scientific">Nyssa sinensis</name>
    <dbReference type="NCBI Taxonomy" id="561372"/>
    <lineage>
        <taxon>Eukaryota</taxon>
        <taxon>Viridiplantae</taxon>
        <taxon>Streptophyta</taxon>
        <taxon>Embryophyta</taxon>
        <taxon>Tracheophyta</taxon>
        <taxon>Spermatophyta</taxon>
        <taxon>Magnoliopsida</taxon>
        <taxon>eudicotyledons</taxon>
        <taxon>Gunneridae</taxon>
        <taxon>Pentapetalae</taxon>
        <taxon>asterids</taxon>
        <taxon>Cornales</taxon>
        <taxon>Nyssaceae</taxon>
        <taxon>Nyssa</taxon>
    </lineage>
</organism>
<dbReference type="InterPro" id="IPR006460">
    <property type="entry name" value="MIZ1-like_pln"/>
</dbReference>
<evidence type="ECO:0000259" key="2">
    <source>
        <dbReference type="Pfam" id="PF04784"/>
    </source>
</evidence>
<keyword evidence="4" id="KW-1185">Reference proteome</keyword>
<dbReference type="PANTHER" id="PTHR23054">
    <property type="entry name" value="TERNARY COMPLEX FACTOR MIP1, LEUCINE-ZIPPER-RELATED"/>
    <property type="match status" value="1"/>
</dbReference>
<feature type="region of interest" description="Disordered" evidence="1">
    <location>
        <begin position="325"/>
        <end position="362"/>
    </location>
</feature>
<dbReference type="EMBL" id="CM018045">
    <property type="protein sequence ID" value="KAA8528850.1"/>
    <property type="molecule type" value="Genomic_DNA"/>
</dbReference>
<proteinExistence type="predicted"/>
<dbReference type="Pfam" id="PF04784">
    <property type="entry name" value="DUF547"/>
    <property type="match status" value="1"/>
</dbReference>
<evidence type="ECO:0000313" key="3">
    <source>
        <dbReference type="EMBL" id="KAA8528850.1"/>
    </source>
</evidence>
<dbReference type="AlphaFoldDB" id="A0A5J5AE46"/>
<dbReference type="Proteomes" id="UP000325577">
    <property type="component" value="Linkage Group LG21"/>
</dbReference>
<name>A0A5J5AE46_9ASTE</name>
<gene>
    <name evidence="3" type="ORF">F0562_036205</name>
</gene>
<protein>
    <recommendedName>
        <fullName evidence="2">DUF547 domain-containing protein</fullName>
    </recommendedName>
</protein>
<sequence length="694" mass="77882">MKMVDLGDHRGPLNIIDTPTSVDCGREVRLRRSFRSIVECMVPCCGFQTSDSLYGDTESTHGSTVSGTFFGYRKGRVSFCLQDDTRVTPLLLLEFAVPTAYLAREMQHGLLRIALVVERQGSNTNCCSLFDVPVWSMYCNGRKVGFAIRRQKTVSDLAVLKVMQSVSVGAGVLPVSPKSDDGDLMYLRASFERVIGSPDSESFHMINPCASRYSAAQLCTQYVTYTIPPFKTCSWSNAKFHQLFVPSEELVKEIAKLEVEIIHLERHLLSLYRTAFEQHLLTLLREHGTHLQCKMGSPLQVIVEQSCFKIEPDIWKRDSANHDQTSPAYGLAGSDQQSHASTPKASSRRGRKNAGSSHRSLADHLGASRIDSALNTPNRLSEDIVRCISSIYCKLAKPTLTHPGFSVSSTSSLSSSSTFSPRNLSDGWRSHCNEEATGHCQLQGLKEESGPYAAMIEVLMICLDDDSFNYAARMLQNFRSLVKSLEKVDPRKMKHEEKLAFWINIHNALVMHAAYNVGGHCINAYFIQSSILGIRSHYSAPWLQTLLSPGKKFKTGITRHVYAIEYPEPLVHFALCSGAYSDPAVRVYTGNNVLQELKLAKEEFIQASVYIHKETKIFLPKILSYLAKDMSLSVLELLEMVDGCLSEVQRKAVRRCVKGRADKFIRWLPQCSTFRYVIHRELGEFKLHRGPRKS</sequence>
<reference evidence="3 4" key="1">
    <citation type="submission" date="2019-09" db="EMBL/GenBank/DDBJ databases">
        <title>A chromosome-level genome assembly of the Chinese tupelo Nyssa sinensis.</title>
        <authorList>
            <person name="Yang X."/>
            <person name="Kang M."/>
            <person name="Yang Y."/>
            <person name="Xiong H."/>
            <person name="Wang M."/>
            <person name="Zhang Z."/>
            <person name="Wang Z."/>
            <person name="Wu H."/>
            <person name="Ma T."/>
            <person name="Liu J."/>
            <person name="Xi Z."/>
        </authorList>
    </citation>
    <scope>NUCLEOTIDE SEQUENCE [LARGE SCALE GENOMIC DNA]</scope>
    <source>
        <strain evidence="3">J267</strain>
        <tissue evidence="3">Leaf</tissue>
    </source>
</reference>
<dbReference type="InterPro" id="IPR006869">
    <property type="entry name" value="DUF547"/>
</dbReference>
<dbReference type="OrthoDB" id="418495at2759"/>
<feature type="domain" description="DUF547" evidence="2">
    <location>
        <begin position="491"/>
        <end position="605"/>
    </location>
</feature>
<accession>A0A5J5AE46</accession>
<dbReference type="Pfam" id="PF04759">
    <property type="entry name" value="DUF617"/>
    <property type="match status" value="1"/>
</dbReference>
<evidence type="ECO:0000256" key="1">
    <source>
        <dbReference type="SAM" id="MobiDB-lite"/>
    </source>
</evidence>
<dbReference type="NCBIfam" id="TIGR01570">
    <property type="entry name" value="A_thal_3588"/>
    <property type="match status" value="1"/>
</dbReference>
<feature type="compositionally biased region" description="Polar residues" evidence="1">
    <location>
        <begin position="334"/>
        <end position="345"/>
    </location>
</feature>
<dbReference type="GO" id="GO:0010274">
    <property type="term" value="P:hydrotropism"/>
    <property type="evidence" value="ECO:0007669"/>
    <property type="project" value="InterPro"/>
</dbReference>
<evidence type="ECO:0000313" key="4">
    <source>
        <dbReference type="Proteomes" id="UP000325577"/>
    </source>
</evidence>